<reference evidence="1" key="1">
    <citation type="journal article" date="2020" name="Nature">
        <title>Giant virus diversity and host interactions through global metagenomics.</title>
        <authorList>
            <person name="Schulz F."/>
            <person name="Roux S."/>
            <person name="Paez-Espino D."/>
            <person name="Jungbluth S."/>
            <person name="Walsh D.A."/>
            <person name="Denef V.J."/>
            <person name="McMahon K.D."/>
            <person name="Konstantinidis K.T."/>
            <person name="Eloe-Fadrosh E.A."/>
            <person name="Kyrpides N.C."/>
            <person name="Woyke T."/>
        </authorList>
    </citation>
    <scope>NUCLEOTIDE SEQUENCE</scope>
    <source>
        <strain evidence="1">GVMAG-S-3300013014-104</strain>
    </source>
</reference>
<dbReference type="EMBL" id="MN740946">
    <property type="protein sequence ID" value="QHU19256.1"/>
    <property type="molecule type" value="Genomic_DNA"/>
</dbReference>
<dbReference type="AlphaFoldDB" id="A0A6C0KQ30"/>
<organism evidence="1">
    <name type="scientific">viral metagenome</name>
    <dbReference type="NCBI Taxonomy" id="1070528"/>
    <lineage>
        <taxon>unclassified sequences</taxon>
        <taxon>metagenomes</taxon>
        <taxon>organismal metagenomes</taxon>
    </lineage>
</organism>
<accession>A0A6C0KQ30</accession>
<name>A0A6C0KQ30_9ZZZZ</name>
<sequence length="216" mass="25578">MERLTIINFINPGWFRQIISFLDENPTFHKLLPIVALDEFPSGFNKNPHETDPDAPRNIFETIIYGLALANVDIDYGKSQYVQMVNYLRDINVFTENMEFPFDVEEKKVRTYQELINTLLENNIIITEMKFEELPVVENVWGMTESTITLLHLLYNEVESDRCLPYNDKQFKRGMQMFYELEDTSEDKLKEICSKWTNKKVGLMFVVQYAHYSEFV</sequence>
<protein>
    <submittedName>
        <fullName evidence="1">Uncharacterized protein</fullName>
    </submittedName>
</protein>
<proteinExistence type="predicted"/>
<evidence type="ECO:0000313" key="1">
    <source>
        <dbReference type="EMBL" id="QHU19256.1"/>
    </source>
</evidence>